<name>A0A9P6KXY7_9MICR</name>
<feature type="non-terminal residue" evidence="1">
    <location>
        <position position="295"/>
    </location>
</feature>
<dbReference type="OrthoDB" id="2195731at2759"/>
<protein>
    <recommendedName>
        <fullName evidence="3">Retrotransposon gag domain-containing protein</fullName>
    </recommendedName>
</protein>
<gene>
    <name evidence="1" type="ORF">NGRA_2680</name>
</gene>
<dbReference type="Proteomes" id="UP000740883">
    <property type="component" value="Unassembled WGS sequence"/>
</dbReference>
<sequence length="295" mass="33771">MQNTPINNYNYDMATAMDGVREYSGDPNENADSWLRDITLISRLGGFSEETTLRAIVLKLRSNALSWASELLESRQWVITVDEFIACFKKRFININQTEISLVKFLTSPPPATREEFSKLLESGTILYERNMMNTTALTQVLLTKSPDALKPLLFTAAEQANDWQSFIQRAEQVAFIAYPDKMLNRIEARAHNKAQNYIDDSKKVIRSNNSFQNRNQNNNFNRNIANKGNTRNRQVANNYNNNSSFICEIHGRGTQTSEECCTLKNMISRGWSRPTRINCVENESISDIENEGED</sequence>
<proteinExistence type="predicted"/>
<keyword evidence="2" id="KW-1185">Reference proteome</keyword>
<comment type="caution">
    <text evidence="1">The sequence shown here is derived from an EMBL/GenBank/DDBJ whole genome shotgun (WGS) entry which is preliminary data.</text>
</comment>
<dbReference type="AlphaFoldDB" id="A0A9P6KXY7"/>
<evidence type="ECO:0000313" key="1">
    <source>
        <dbReference type="EMBL" id="KAF9761398.1"/>
    </source>
</evidence>
<organism evidence="1 2">
    <name type="scientific">Nosema granulosis</name>
    <dbReference type="NCBI Taxonomy" id="83296"/>
    <lineage>
        <taxon>Eukaryota</taxon>
        <taxon>Fungi</taxon>
        <taxon>Fungi incertae sedis</taxon>
        <taxon>Microsporidia</taxon>
        <taxon>Nosematidae</taxon>
        <taxon>Nosema</taxon>
    </lineage>
</organism>
<accession>A0A9P6KXY7</accession>
<reference evidence="1 2" key="1">
    <citation type="journal article" date="2020" name="Genome Biol. Evol.">
        <title>Comparative genomics of strictly vertically transmitted, feminizing microsporidia endosymbionts of amphipod crustaceans.</title>
        <authorList>
            <person name="Cormier A."/>
            <person name="Chebbi M.A."/>
            <person name="Giraud I."/>
            <person name="Wattier R."/>
            <person name="Teixeira M."/>
            <person name="Gilbert C."/>
            <person name="Rigaud T."/>
            <person name="Cordaux R."/>
        </authorList>
    </citation>
    <scope>NUCLEOTIDE SEQUENCE [LARGE SCALE GENOMIC DNA]</scope>
    <source>
        <strain evidence="1 2">Ou3-Ou53</strain>
    </source>
</reference>
<evidence type="ECO:0008006" key="3">
    <source>
        <dbReference type="Google" id="ProtNLM"/>
    </source>
</evidence>
<evidence type="ECO:0000313" key="2">
    <source>
        <dbReference type="Proteomes" id="UP000740883"/>
    </source>
</evidence>
<dbReference type="EMBL" id="SBJO01000347">
    <property type="protein sequence ID" value="KAF9761398.1"/>
    <property type="molecule type" value="Genomic_DNA"/>
</dbReference>